<dbReference type="AlphaFoldDB" id="E5Y657"/>
<comment type="subcellular location">
    <subcellularLocation>
        <location evidence="1">Cell membrane</location>
        <topology evidence="1">Multi-pass membrane protein</topology>
    </subcellularLocation>
</comment>
<keyword evidence="6 9" id="KW-1133">Transmembrane helix</keyword>
<dbReference type="GO" id="GO:0015297">
    <property type="term" value="F:antiporter activity"/>
    <property type="evidence" value="ECO:0007669"/>
    <property type="project" value="UniProtKB-KW"/>
</dbReference>
<feature type="transmembrane region" description="Helical" evidence="9">
    <location>
        <begin position="306"/>
        <end position="325"/>
    </location>
</feature>
<sequence>MKRVCQDPGRKRTVEDLLSILARDLEFMVGMPAHTLPGKWSDYLECQLQSNLFLIYRKPDKNRLQLVRLGSCSDFECRDDEYDIGFSVSCGNKEEPSRFFKPDNATTGRPTVTTHKKPTLAFALFTLLSIVTIIACGMIFFKLKLHLLMMSCWVVCALFARRLGYTYTELEVGAYELIQRAMGAVIILMCVGALIGAWISAGTVPVMIYVGLQIISPSLFLVTSLILCSVTSLTTGTSWGTIGTVGLAIMGIGAGLGFDPGITAASIICGAFFGDKLSPLSDTTNMAAAVSGVPLLRHVRHMVNTITPAYIITIILYAIIGFKQGSGVADTSQLNAILTGISEHFQIGIIPALPMLLVLGLLIRQTNPVLAIVSGALFGVLIAVGYAGMDLTTAFNSMWSGYKADFANPMLAKLLNRGGITSMLDIAALVIFACGLGGMLRHIGIIDVVLEPVARRATSGLSLVLATLFIGYGTLMLTAAAYFSIVMNGTVMAPLFRKRGYRPENCSRVVEDAGTLGGPLVPWASNALFPMSMLSVSYMDYAPWAFVLYLTPLMSILYAAFNINMTRLTPEEMAEENKEFVAE</sequence>
<evidence type="ECO:0000256" key="6">
    <source>
        <dbReference type="ARBA" id="ARBA00022989"/>
    </source>
</evidence>
<dbReference type="Pfam" id="PF15738">
    <property type="entry name" value="YafQ_toxin"/>
    <property type="match status" value="1"/>
</dbReference>
<name>E5Y657_BILW3</name>
<evidence type="ECO:0000256" key="2">
    <source>
        <dbReference type="ARBA" id="ARBA00022448"/>
    </source>
</evidence>
<accession>E5Y657</accession>
<dbReference type="EMBL" id="ADCP02000003">
    <property type="protein sequence ID" value="EFV44476.1"/>
    <property type="molecule type" value="Genomic_DNA"/>
</dbReference>
<evidence type="ECO:0000313" key="11">
    <source>
        <dbReference type="EMBL" id="EFV44476.1"/>
    </source>
</evidence>
<keyword evidence="5 9" id="KW-0812">Transmembrane</keyword>
<feature type="transmembrane region" description="Helical" evidence="9">
    <location>
        <begin position="177"/>
        <end position="200"/>
    </location>
</feature>
<evidence type="ECO:0000259" key="10">
    <source>
        <dbReference type="Pfam" id="PF03553"/>
    </source>
</evidence>
<organism evidence="11 12">
    <name type="scientific">Bilophila wadsworthia (strain 3_1_6)</name>
    <dbReference type="NCBI Taxonomy" id="563192"/>
    <lineage>
        <taxon>Bacteria</taxon>
        <taxon>Pseudomonadati</taxon>
        <taxon>Thermodesulfobacteriota</taxon>
        <taxon>Desulfovibrionia</taxon>
        <taxon>Desulfovibrionales</taxon>
        <taxon>Desulfovibrionaceae</taxon>
        <taxon>Bilophila</taxon>
    </lineage>
</organism>
<feature type="transmembrane region" description="Helical" evidence="9">
    <location>
        <begin position="541"/>
        <end position="561"/>
    </location>
</feature>
<evidence type="ECO:0000256" key="3">
    <source>
        <dbReference type="ARBA" id="ARBA00022449"/>
    </source>
</evidence>
<evidence type="ECO:0000313" key="12">
    <source>
        <dbReference type="Proteomes" id="UP000006034"/>
    </source>
</evidence>
<reference evidence="11 12" key="1">
    <citation type="submission" date="2010-10" db="EMBL/GenBank/DDBJ databases">
        <authorList>
            <consortium name="The Broad Institute Genome Sequencing Platform"/>
            <person name="Ward D."/>
            <person name="Earl A."/>
            <person name="Feldgarden M."/>
            <person name="Young S.K."/>
            <person name="Gargeya S."/>
            <person name="Zeng Q."/>
            <person name="Alvarado L."/>
            <person name="Berlin A."/>
            <person name="Bochicchio J."/>
            <person name="Chapman S.B."/>
            <person name="Chen Z."/>
            <person name="Freedman E."/>
            <person name="Gellesch M."/>
            <person name="Goldberg J."/>
            <person name="Griggs A."/>
            <person name="Gujja S."/>
            <person name="Heilman E."/>
            <person name="Heiman D."/>
            <person name="Howarth C."/>
            <person name="Mehta T."/>
            <person name="Neiman D."/>
            <person name="Pearson M."/>
            <person name="Roberts A."/>
            <person name="Saif S."/>
            <person name="Shea T."/>
            <person name="Shenoy N."/>
            <person name="Sisk P."/>
            <person name="Stolte C."/>
            <person name="Sykes S."/>
            <person name="White J."/>
            <person name="Yandava C."/>
            <person name="Allen-Vercoe E."/>
            <person name="Sibley C."/>
            <person name="Ambrose C.E."/>
            <person name="Strauss J."/>
            <person name="Daigneault M."/>
            <person name="Haas B."/>
            <person name="Nusbaum C."/>
            <person name="Birren B."/>
        </authorList>
    </citation>
    <scope>NUCLEOTIDE SEQUENCE [LARGE SCALE GENOMIC DNA]</scope>
    <source>
        <strain evidence="11 12">3_1_6</strain>
    </source>
</reference>
<dbReference type="SUPFAM" id="SSF143011">
    <property type="entry name" value="RelE-like"/>
    <property type="match status" value="1"/>
</dbReference>
<dbReference type="eggNOG" id="COG3041">
    <property type="taxonomic scope" value="Bacteria"/>
</dbReference>
<dbReference type="InterPro" id="IPR004770">
    <property type="entry name" value="Na/H_antiport_NhaC"/>
</dbReference>
<evidence type="ECO:0000256" key="4">
    <source>
        <dbReference type="ARBA" id="ARBA00022475"/>
    </source>
</evidence>
<evidence type="ECO:0000256" key="8">
    <source>
        <dbReference type="ARBA" id="ARBA00038435"/>
    </source>
</evidence>
<dbReference type="InterPro" id="IPR018461">
    <property type="entry name" value="Na/H_Antiport_NhaC-like_C"/>
</dbReference>
<evidence type="ECO:0000256" key="1">
    <source>
        <dbReference type="ARBA" id="ARBA00004651"/>
    </source>
</evidence>
<dbReference type="Proteomes" id="UP000006034">
    <property type="component" value="Unassembled WGS sequence"/>
</dbReference>
<protein>
    <submittedName>
        <fullName evidence="11">Na+/H+ antiporter NhaC</fullName>
    </submittedName>
</protein>
<dbReference type="InterPro" id="IPR052180">
    <property type="entry name" value="NhaC_Na-H+_Antiporter"/>
</dbReference>
<gene>
    <name evidence="11" type="ORF">HMPREF0179_01670</name>
</gene>
<dbReference type="InterPro" id="IPR035093">
    <property type="entry name" value="RelE/ParE_toxin_dom_sf"/>
</dbReference>
<dbReference type="NCBIfam" id="TIGR00931">
    <property type="entry name" value="antiport_nhaC"/>
    <property type="match status" value="1"/>
</dbReference>
<evidence type="ECO:0000256" key="5">
    <source>
        <dbReference type="ARBA" id="ARBA00022692"/>
    </source>
</evidence>
<keyword evidence="2" id="KW-0813">Transport</keyword>
<dbReference type="GO" id="GO:0005886">
    <property type="term" value="C:plasma membrane"/>
    <property type="evidence" value="ECO:0007669"/>
    <property type="project" value="UniProtKB-SubCell"/>
</dbReference>
<feature type="transmembrane region" description="Helical" evidence="9">
    <location>
        <begin position="461"/>
        <end position="485"/>
    </location>
</feature>
<keyword evidence="7 9" id="KW-0472">Membrane</keyword>
<dbReference type="PANTHER" id="PTHR33451:SF3">
    <property type="entry name" value="MALATE-2H(+)_NA(+)-LACTATE ANTIPORTER"/>
    <property type="match status" value="1"/>
</dbReference>
<dbReference type="InterPro" id="IPR004386">
    <property type="entry name" value="Toxin_YafQ-like"/>
</dbReference>
<reference evidence="11 12" key="2">
    <citation type="submission" date="2013-04" db="EMBL/GenBank/DDBJ databases">
        <title>The Genome Sequence of Bilophila wadsworthia 3_1_6.</title>
        <authorList>
            <consortium name="The Broad Institute Genomics Platform"/>
            <person name="Earl A."/>
            <person name="Ward D."/>
            <person name="Feldgarden M."/>
            <person name="Gevers D."/>
            <person name="Sibley C."/>
            <person name="Strauss J."/>
            <person name="Allen-Vercoe E."/>
            <person name="Walker B."/>
            <person name="Young S."/>
            <person name="Zeng Q."/>
            <person name="Gargeya S."/>
            <person name="Fitzgerald M."/>
            <person name="Haas B."/>
            <person name="Abouelleil A."/>
            <person name="Allen A.W."/>
            <person name="Alvarado L."/>
            <person name="Arachchi H.M."/>
            <person name="Berlin A.M."/>
            <person name="Chapman S.B."/>
            <person name="Gainer-Dewar J."/>
            <person name="Goldberg J."/>
            <person name="Griggs A."/>
            <person name="Gujja S."/>
            <person name="Hansen M."/>
            <person name="Howarth C."/>
            <person name="Imamovic A."/>
            <person name="Ireland A."/>
            <person name="Larimer J."/>
            <person name="McCowan C."/>
            <person name="Murphy C."/>
            <person name="Pearson M."/>
            <person name="Poon T.W."/>
            <person name="Priest M."/>
            <person name="Roberts A."/>
            <person name="Saif S."/>
            <person name="Shea T."/>
            <person name="Sisk P."/>
            <person name="Sykes S."/>
            <person name="Wortman J."/>
            <person name="Nusbaum C."/>
            <person name="Birren B."/>
        </authorList>
    </citation>
    <scope>NUCLEOTIDE SEQUENCE [LARGE SCALE GENOMIC DNA]</scope>
    <source>
        <strain evidence="11 12">3_1_6</strain>
    </source>
</reference>
<evidence type="ECO:0000256" key="7">
    <source>
        <dbReference type="ARBA" id="ARBA00023136"/>
    </source>
</evidence>
<dbReference type="eggNOG" id="COG1757">
    <property type="taxonomic scope" value="Bacteria"/>
</dbReference>
<feature type="transmembrane region" description="Helical" evidence="9">
    <location>
        <begin position="345"/>
        <end position="363"/>
    </location>
</feature>
<comment type="similarity">
    <text evidence="8">Belongs to the NhaC Na(+)/H(+) (TC 2.A.35) antiporter family.</text>
</comment>
<evidence type="ECO:0000256" key="9">
    <source>
        <dbReference type="SAM" id="Phobius"/>
    </source>
</evidence>
<dbReference type="PANTHER" id="PTHR33451">
    <property type="entry name" value="MALATE-2H(+)/NA(+)-LACTATE ANTIPORTER"/>
    <property type="match status" value="1"/>
</dbReference>
<dbReference type="HOGENOM" id="CLU_033405_1_0_7"/>
<comment type="caution">
    <text evidence="11">The sequence shown here is derived from an EMBL/GenBank/DDBJ whole genome shotgun (WGS) entry which is preliminary data.</text>
</comment>
<keyword evidence="12" id="KW-1185">Reference proteome</keyword>
<dbReference type="Gene3D" id="3.30.2310.20">
    <property type="entry name" value="RelE-like"/>
    <property type="match status" value="1"/>
</dbReference>
<feature type="transmembrane region" description="Helical" evidence="9">
    <location>
        <begin position="119"/>
        <end position="141"/>
    </location>
</feature>
<keyword evidence="4" id="KW-1003">Cell membrane</keyword>
<feature type="transmembrane region" description="Helical" evidence="9">
    <location>
        <begin position="206"/>
        <end position="228"/>
    </location>
</feature>
<proteinExistence type="inferred from homology"/>
<feature type="domain" description="Na+/H+ antiporter NhaC-like C-terminal" evidence="10">
    <location>
        <begin position="270"/>
        <end position="562"/>
    </location>
</feature>
<dbReference type="STRING" id="563192.HMPREF0179_01670"/>
<dbReference type="Pfam" id="PF03553">
    <property type="entry name" value="Na_H_antiporter"/>
    <property type="match status" value="1"/>
</dbReference>
<keyword evidence="3" id="KW-0050">Antiport</keyword>
<feature type="transmembrane region" description="Helical" evidence="9">
    <location>
        <begin position="370"/>
        <end position="389"/>
    </location>
</feature>
<feature type="transmembrane region" description="Helical" evidence="9">
    <location>
        <begin position="420"/>
        <end position="440"/>
    </location>
</feature>